<feature type="domain" description="Occluded RNA-recognition motif" evidence="1">
    <location>
        <begin position="10"/>
        <end position="58"/>
    </location>
</feature>
<dbReference type="Proteomes" id="UP000044602">
    <property type="component" value="Unassembled WGS sequence"/>
</dbReference>
<protein>
    <recommendedName>
        <fullName evidence="1">Occluded RNA-recognition motif domain-containing protein</fullName>
    </recommendedName>
</protein>
<dbReference type="AlphaFoldDB" id="A0A0G4MDX3"/>
<dbReference type="InterPro" id="IPR015422">
    <property type="entry name" value="PyrdxlP-dep_Trfase_small"/>
</dbReference>
<evidence type="ECO:0000313" key="3">
    <source>
        <dbReference type="Proteomes" id="UP000044602"/>
    </source>
</evidence>
<keyword evidence="3" id="KW-1185">Reference proteome</keyword>
<organism evidence="2 3">
    <name type="scientific">Verticillium longisporum</name>
    <name type="common">Verticillium dahliae var. longisporum</name>
    <dbReference type="NCBI Taxonomy" id="100787"/>
    <lineage>
        <taxon>Eukaryota</taxon>
        <taxon>Fungi</taxon>
        <taxon>Dikarya</taxon>
        <taxon>Ascomycota</taxon>
        <taxon>Pezizomycotina</taxon>
        <taxon>Sordariomycetes</taxon>
        <taxon>Hypocreomycetidae</taxon>
        <taxon>Glomerellales</taxon>
        <taxon>Plectosphaerellaceae</taxon>
        <taxon>Verticillium</taxon>
    </lineage>
</organism>
<name>A0A0G4MDX3_VERLO</name>
<sequence length="251" mass="26832">EIVGKIAGFTGLVLQPSHGGASIEFEDAASAGRAALQLDGYLLDGRKLRTGSVDELRHAKGEMRTDKIVYGGGGAKKDGAKASAGSTNKKIFETLAGIIQPGQPTDSRRLALVVARTLSRVDMDMVRPHTPLLATPVFASVRDPVIPVKLAAEAAFVSLFNVADEESKVFDNEEDFGRVADIIDRAVTIAVRIDKAAKKAAAERGEKKPGLQRIFMAHLGNGDSDPEIVQLRSEVSDWVGTYPLPWVSSRA</sequence>
<feature type="non-terminal residue" evidence="2">
    <location>
        <position position="251"/>
    </location>
</feature>
<dbReference type="Pfam" id="PF16842">
    <property type="entry name" value="RRM_occluded"/>
    <property type="match status" value="1"/>
</dbReference>
<feature type="non-terminal residue" evidence="2">
    <location>
        <position position="1"/>
    </location>
</feature>
<accession>A0A0G4MDX3</accession>
<dbReference type="Gene3D" id="3.90.1150.10">
    <property type="entry name" value="Aspartate Aminotransferase, domain 1"/>
    <property type="match status" value="1"/>
</dbReference>
<evidence type="ECO:0000259" key="1">
    <source>
        <dbReference type="Pfam" id="PF16842"/>
    </source>
</evidence>
<dbReference type="EMBL" id="CVQH01022183">
    <property type="protein sequence ID" value="CRK32503.1"/>
    <property type="molecule type" value="Genomic_DNA"/>
</dbReference>
<reference evidence="2 3" key="1">
    <citation type="submission" date="2015-05" db="EMBL/GenBank/DDBJ databases">
        <authorList>
            <person name="Wang D.B."/>
            <person name="Wang M."/>
        </authorList>
    </citation>
    <scope>NUCLEOTIDE SEQUENCE [LARGE SCALE GENOMIC DNA]</scope>
    <source>
        <strain evidence="2">VL1</strain>
    </source>
</reference>
<dbReference type="GO" id="GO:0003676">
    <property type="term" value="F:nucleic acid binding"/>
    <property type="evidence" value="ECO:0007669"/>
    <property type="project" value="InterPro"/>
</dbReference>
<dbReference type="Gene3D" id="3.30.70.330">
    <property type="match status" value="1"/>
</dbReference>
<dbReference type="InterPro" id="IPR012677">
    <property type="entry name" value="Nucleotide-bd_a/b_plait_sf"/>
</dbReference>
<dbReference type="InterPro" id="IPR031766">
    <property type="entry name" value="RRM_occluded"/>
</dbReference>
<dbReference type="InterPro" id="IPR035979">
    <property type="entry name" value="RBD_domain_sf"/>
</dbReference>
<dbReference type="SUPFAM" id="SSF54928">
    <property type="entry name" value="RNA-binding domain, RBD"/>
    <property type="match status" value="1"/>
</dbReference>
<dbReference type="STRING" id="100787.A0A0G4MDX3"/>
<evidence type="ECO:0000313" key="2">
    <source>
        <dbReference type="EMBL" id="CRK32503.1"/>
    </source>
</evidence>
<proteinExistence type="predicted"/>
<gene>
    <name evidence="2" type="ORF">BN1708_016120</name>
</gene>